<dbReference type="AlphaFoldDB" id="A0A3N4LBM3"/>
<gene>
    <name evidence="1" type="ORF">L211DRAFT_853728</name>
</gene>
<keyword evidence="2" id="KW-1185">Reference proteome</keyword>
<dbReference type="Proteomes" id="UP000267821">
    <property type="component" value="Unassembled WGS sequence"/>
</dbReference>
<name>A0A3N4LBM3_9PEZI</name>
<accession>A0A3N4LBM3</accession>
<reference evidence="1 2" key="1">
    <citation type="journal article" date="2018" name="Nat. Ecol. Evol.">
        <title>Pezizomycetes genomes reveal the molecular basis of ectomycorrhizal truffle lifestyle.</title>
        <authorList>
            <person name="Murat C."/>
            <person name="Payen T."/>
            <person name="Noel B."/>
            <person name="Kuo A."/>
            <person name="Morin E."/>
            <person name="Chen J."/>
            <person name="Kohler A."/>
            <person name="Krizsan K."/>
            <person name="Balestrini R."/>
            <person name="Da Silva C."/>
            <person name="Montanini B."/>
            <person name="Hainaut M."/>
            <person name="Levati E."/>
            <person name="Barry K.W."/>
            <person name="Belfiori B."/>
            <person name="Cichocki N."/>
            <person name="Clum A."/>
            <person name="Dockter R.B."/>
            <person name="Fauchery L."/>
            <person name="Guy J."/>
            <person name="Iotti M."/>
            <person name="Le Tacon F."/>
            <person name="Lindquist E.A."/>
            <person name="Lipzen A."/>
            <person name="Malagnac F."/>
            <person name="Mello A."/>
            <person name="Molinier V."/>
            <person name="Miyauchi S."/>
            <person name="Poulain J."/>
            <person name="Riccioni C."/>
            <person name="Rubini A."/>
            <person name="Sitrit Y."/>
            <person name="Splivallo R."/>
            <person name="Traeger S."/>
            <person name="Wang M."/>
            <person name="Zifcakova L."/>
            <person name="Wipf D."/>
            <person name="Zambonelli A."/>
            <person name="Paolocci F."/>
            <person name="Nowrousian M."/>
            <person name="Ottonello S."/>
            <person name="Baldrian P."/>
            <person name="Spatafora J.W."/>
            <person name="Henrissat B."/>
            <person name="Nagy L.G."/>
            <person name="Aury J.M."/>
            <person name="Wincker P."/>
            <person name="Grigoriev I.V."/>
            <person name="Bonfante P."/>
            <person name="Martin F.M."/>
        </authorList>
    </citation>
    <scope>NUCLEOTIDE SEQUENCE [LARGE SCALE GENOMIC DNA]</scope>
    <source>
        <strain evidence="1 2">ATCC MYA-4762</strain>
    </source>
</reference>
<sequence length="106" mass="12302">MGMALEDLEDLRLDWEGERERQYDPIAEAAYILRHPVGDPNVKRTNVQNRERREINWAKVRPMMVKILTGHQANPCDCSERKEKSVLVISLIGMPIQIHTTSIYES</sequence>
<dbReference type="EMBL" id="ML121607">
    <property type="protein sequence ID" value="RPB18852.1"/>
    <property type="molecule type" value="Genomic_DNA"/>
</dbReference>
<dbReference type="InParanoid" id="A0A3N4LBM3"/>
<organism evidence="1 2">
    <name type="scientific">Terfezia boudieri ATCC MYA-4762</name>
    <dbReference type="NCBI Taxonomy" id="1051890"/>
    <lineage>
        <taxon>Eukaryota</taxon>
        <taxon>Fungi</taxon>
        <taxon>Dikarya</taxon>
        <taxon>Ascomycota</taxon>
        <taxon>Pezizomycotina</taxon>
        <taxon>Pezizomycetes</taxon>
        <taxon>Pezizales</taxon>
        <taxon>Pezizaceae</taxon>
        <taxon>Terfezia</taxon>
    </lineage>
</organism>
<evidence type="ECO:0000313" key="2">
    <source>
        <dbReference type="Proteomes" id="UP000267821"/>
    </source>
</evidence>
<dbReference type="OrthoDB" id="10565380at2759"/>
<protein>
    <submittedName>
        <fullName evidence="1">Uncharacterized protein</fullName>
    </submittedName>
</protein>
<proteinExistence type="predicted"/>
<evidence type="ECO:0000313" key="1">
    <source>
        <dbReference type="EMBL" id="RPB18852.1"/>
    </source>
</evidence>